<protein>
    <submittedName>
        <fullName evidence="1">Uncharacterized protein</fullName>
    </submittedName>
</protein>
<accession>A0A1Z3LTM9</accession>
<proteinExistence type="predicted"/>
<evidence type="ECO:0000313" key="2">
    <source>
        <dbReference type="Proteomes" id="UP000197024"/>
    </source>
</evidence>
<reference evidence="1 2" key="1">
    <citation type="submission" date="2017-06" db="EMBL/GenBank/DDBJ databases">
        <title>Biodegradation of gentamicin by bacterial consortia AMQD4 in synthetic medium and raw gentamicin sewage.</title>
        <authorList>
            <person name="Chang H."/>
            <person name="Feng Y."/>
            <person name="Li Z."/>
            <person name="Xue J."/>
            <person name="Cheng D."/>
        </authorList>
    </citation>
    <scope>NUCLEOTIDE SEQUENCE [LARGE SCALE GENOMIC DNA]</scope>
    <source>
        <strain evidence="1 2">BZC3</strain>
    </source>
</reference>
<dbReference type="RefSeq" id="WP_088409733.1">
    <property type="nucleotide sequence ID" value="NZ_CP021995.1"/>
</dbReference>
<name>A0A1Z3LTM9_BREDI</name>
<organism evidence="1 2">
    <name type="scientific">Brevundimonas diminuta</name>
    <name type="common">Pseudomonas diminuta</name>
    <dbReference type="NCBI Taxonomy" id="293"/>
    <lineage>
        <taxon>Bacteria</taxon>
        <taxon>Pseudomonadati</taxon>
        <taxon>Pseudomonadota</taxon>
        <taxon>Alphaproteobacteria</taxon>
        <taxon>Caulobacterales</taxon>
        <taxon>Caulobacteraceae</taxon>
        <taxon>Brevundimonas</taxon>
    </lineage>
</organism>
<dbReference type="EMBL" id="CP021995">
    <property type="protein sequence ID" value="ASD25485.1"/>
    <property type="molecule type" value="Genomic_DNA"/>
</dbReference>
<dbReference type="Proteomes" id="UP000197024">
    <property type="component" value="Chromosome"/>
</dbReference>
<sequence>MMRRTAAPFHRLDAAVRSQPWMITLGEGEPAPLQEMTPDWDYATPVTLERLVSVDHELAAVELGYGPDEPFQLDVVVETGSGPGDLPRDIISRTRLPLEGEAPCRIILSPDPTQLSAQITLRTSVILAADTRPDDPLAPRAAGARLWDERLSSRIEGDDPRFPMEVISFSTAFAGRPHESAPWLLSWSPRSPGQAFHGATRLYVNADDSQLVARLREGDGLTLQALMADVISQMCEAALAARWDEEFDCAEPETVAGRVAHWLERAFPDVPAARALLENRPGEFRAAILSSVRL</sequence>
<dbReference type="AlphaFoldDB" id="A0A1Z3LTM9"/>
<evidence type="ECO:0000313" key="1">
    <source>
        <dbReference type="EMBL" id="ASD25485.1"/>
    </source>
</evidence>
<reference evidence="1 2" key="2">
    <citation type="submission" date="2017-06" db="EMBL/GenBank/DDBJ databases">
        <authorList>
            <person name="Kim H.J."/>
            <person name="Triplett B.A."/>
        </authorList>
    </citation>
    <scope>NUCLEOTIDE SEQUENCE [LARGE SCALE GENOMIC DNA]</scope>
    <source>
        <strain evidence="1 2">BZC3</strain>
    </source>
</reference>
<gene>
    <name evidence="1" type="ORF">CD943_00360</name>
</gene>